<gene>
    <name evidence="1" type="ORF">C1H46_000338</name>
</gene>
<dbReference type="EMBL" id="VIEB01000006">
    <property type="protein sequence ID" value="TQE14044.1"/>
    <property type="molecule type" value="Genomic_DNA"/>
</dbReference>
<evidence type="ECO:0000313" key="2">
    <source>
        <dbReference type="Proteomes" id="UP000315295"/>
    </source>
</evidence>
<keyword evidence="2" id="KW-1185">Reference proteome</keyword>
<name>A0A540NSM7_MALBA</name>
<proteinExistence type="predicted"/>
<organism evidence="1 2">
    <name type="scientific">Malus baccata</name>
    <name type="common">Siberian crab apple</name>
    <name type="synonym">Pyrus baccata</name>
    <dbReference type="NCBI Taxonomy" id="106549"/>
    <lineage>
        <taxon>Eukaryota</taxon>
        <taxon>Viridiplantae</taxon>
        <taxon>Streptophyta</taxon>
        <taxon>Embryophyta</taxon>
        <taxon>Tracheophyta</taxon>
        <taxon>Spermatophyta</taxon>
        <taxon>Magnoliopsida</taxon>
        <taxon>eudicotyledons</taxon>
        <taxon>Gunneridae</taxon>
        <taxon>Pentapetalae</taxon>
        <taxon>rosids</taxon>
        <taxon>fabids</taxon>
        <taxon>Rosales</taxon>
        <taxon>Rosaceae</taxon>
        <taxon>Amygdaloideae</taxon>
        <taxon>Maleae</taxon>
        <taxon>Malus</taxon>
    </lineage>
</organism>
<dbReference type="AlphaFoldDB" id="A0A540NSM7"/>
<dbReference type="Proteomes" id="UP000315295">
    <property type="component" value="Unassembled WGS sequence"/>
</dbReference>
<sequence length="88" mass="9577">MEGMTEPAQSIAIWLKGESRERSLILQGRSWDRVFVECQVGSGKTEIPKVFGNGGMNMEGGNQVIAGSKVEGIVNRGYLRVGYVFVLG</sequence>
<comment type="caution">
    <text evidence="1">The sequence shown here is derived from an EMBL/GenBank/DDBJ whole genome shotgun (WGS) entry which is preliminary data.</text>
</comment>
<evidence type="ECO:0000313" key="1">
    <source>
        <dbReference type="EMBL" id="TQE14044.1"/>
    </source>
</evidence>
<reference evidence="1 2" key="1">
    <citation type="journal article" date="2019" name="G3 (Bethesda)">
        <title>Sequencing of a Wild Apple (Malus baccata) Genome Unravels the Differences Between Cultivated and Wild Apple Species Regarding Disease Resistance and Cold Tolerance.</title>
        <authorList>
            <person name="Chen X."/>
        </authorList>
    </citation>
    <scope>NUCLEOTIDE SEQUENCE [LARGE SCALE GENOMIC DNA]</scope>
    <source>
        <strain evidence="2">cv. Shandingzi</strain>
        <tissue evidence="1">Leaves</tissue>
    </source>
</reference>
<protein>
    <submittedName>
        <fullName evidence="1">Uncharacterized protein</fullName>
    </submittedName>
</protein>
<accession>A0A540NSM7</accession>